<accession>A0A4P5PC55</accession>
<feature type="signal peptide" evidence="1">
    <location>
        <begin position="1"/>
        <end position="31"/>
    </location>
</feature>
<name>A0A4P5PC55_9ENTE</name>
<comment type="caution">
    <text evidence="2">The sequence shown here is derived from an EMBL/GenBank/DDBJ whole genome shotgun (WGS) entry which is preliminary data.</text>
</comment>
<keyword evidence="1" id="KW-0732">Signal</keyword>
<dbReference type="Gene3D" id="2.130.10.30">
    <property type="entry name" value="Regulator of chromosome condensation 1/beta-lactamase-inhibitor protein II"/>
    <property type="match status" value="1"/>
</dbReference>
<protein>
    <submittedName>
        <fullName evidence="2">Uncharacterized protein</fullName>
    </submittedName>
</protein>
<dbReference type="AlphaFoldDB" id="A0A4P5PC55"/>
<dbReference type="Proteomes" id="UP000290567">
    <property type="component" value="Unassembled WGS sequence"/>
</dbReference>
<evidence type="ECO:0000313" key="2">
    <source>
        <dbReference type="EMBL" id="GCF93871.1"/>
    </source>
</evidence>
<organism evidence="2 3">
    <name type="scientific">Enterococcus florum</name>
    <dbReference type="NCBI Taxonomy" id="2480627"/>
    <lineage>
        <taxon>Bacteria</taxon>
        <taxon>Bacillati</taxon>
        <taxon>Bacillota</taxon>
        <taxon>Bacilli</taxon>
        <taxon>Lactobacillales</taxon>
        <taxon>Enterococcaceae</taxon>
        <taxon>Enterococcus</taxon>
    </lineage>
</organism>
<dbReference type="PANTHER" id="PTHR45982">
    <property type="entry name" value="REGULATOR OF CHROMOSOME CONDENSATION"/>
    <property type="match status" value="1"/>
</dbReference>
<dbReference type="PANTHER" id="PTHR45982:SF1">
    <property type="entry name" value="REGULATOR OF CHROMOSOME CONDENSATION"/>
    <property type="match status" value="1"/>
</dbReference>
<sequence>MFKFKKRSVFVIAAAALLALLASTMQQVTNAEETDAGLSTGNSGSVFSGNSPLAIPSDLWPVDITPIPDTNARTPELASAIRFKGIANNEASGAAIDYQGYVWTWGHNANGKLGAGVAEEARYFGGMKRLPFFVDNDIKVKEIVTSYRAFFALTEDGKIYAWGNGARGKMGNNSLADAHSPVKVQIPETEKVIAVESGDDTSNDAVFAVTESGKVYAWGIGGLAYGRRLIPISGLPNDNPVPMEVPALTALVESEGFKEIAMGYHHVLFQTEENLYSWGMSTYGVLGRGAGAPDTLTPTKIPFFEGKEILDIDVDYYTNLVLTSENEIYRWGSIAGKLGSYHTTVNSPELTEIDTNLVSYVPTMTQVQASRYGGSAVDHHGRIWVFGYNVHYNFLTDGQLFGTASAASPYDFTQPSRGKLNQYLSKFTQLPRTMGDGDTESALWGAAEKPGVKSPVFTDVLNSSLNARTSITLDNYRNYGNWSELDGKHPTIYDKKYYQTVGTIGTVTTNNAAGKRAAHSRVYLIDEEGNKLVYVVHRSKNLANAISGNYYIASDNYTGDWFVDNRTTTDLPAGVTEKTSVPAIKESERSWIELSTGGEPNDFTGKQHAVTEVPFVDQLSLYESTATILDSAGNIYKQTFNGSGNIAWGWDYVAAYDHESNGNPTVNGLYDSYCYELMFMRGAPRATPGDIKISAPMEKHYKSQNASENVKIEVGLGSAYHSPQLNLTIEPELKDARYVVMPYDSDDPNSAIVSPTEDEFNAAYTAASTLGYTAFDLAEENGWKGIKQGIGQPEVKLTDESITIEDNCIVWVLVKTDYYQAEPVNIQRKVFDNFYTDATIKHQGVEHDKTSNILYKATDKNVTKVTNDGIAKLVGFPLDKNGKIIGTPTAPPTFGYDKAKVAKLSDAEWSAIFDTTDVKDELVTKHRQDLVAKTKKDFEDSGNTWTQAIEDRIVAWINTWIEEWVEDEWLPKYKAAWEFYTPQAAEKTYELNGVADATNNDNLEADEGELAVCENYTHSFHYQKKDEAYAKVHYLGVDDEGEKLDPFKMASEDVLRDVSYKRIPPDLLVDSVEYTPDQYKQTNGTPATTFPINVTGATDIGTNGDLTFKVPASTAEITVNVIYKAFTSIQLHVRQVIQNPNSSVKKPSNGFMSLDNVKLPSYDQMVTRKNITTHSGDINKTVPYNEYTVSLEKGYKGIKVNWITPQYYEYIGFVLSEAESGQDITNLNNSKNIHLDCDGTEEYWLTIYLEPDTTINDYAWDQKTNDFGKIKVP</sequence>
<reference evidence="3" key="1">
    <citation type="submission" date="2019-02" db="EMBL/GenBank/DDBJ databases">
        <title>Draft genome sequence of Enterococcus sp. Gos25-1.</title>
        <authorList>
            <person name="Tanaka N."/>
            <person name="Shiwa Y."/>
            <person name="Fujita N."/>
        </authorList>
    </citation>
    <scope>NUCLEOTIDE SEQUENCE [LARGE SCALE GENOMIC DNA]</scope>
    <source>
        <strain evidence="3">Gos25-1</strain>
    </source>
</reference>
<evidence type="ECO:0000313" key="3">
    <source>
        <dbReference type="Proteomes" id="UP000290567"/>
    </source>
</evidence>
<feature type="chain" id="PRO_5020185441" evidence="1">
    <location>
        <begin position="32"/>
        <end position="1273"/>
    </location>
</feature>
<proteinExistence type="predicted"/>
<dbReference type="RefSeq" id="WP_146622306.1">
    <property type="nucleotide sequence ID" value="NZ_BJCC01000013.1"/>
</dbReference>
<dbReference type="InterPro" id="IPR009091">
    <property type="entry name" value="RCC1/BLIP-II"/>
</dbReference>
<gene>
    <name evidence="2" type="ORF">NRIC_17620</name>
</gene>
<dbReference type="PROSITE" id="PS50012">
    <property type="entry name" value="RCC1_3"/>
    <property type="match status" value="4"/>
</dbReference>
<dbReference type="OrthoDB" id="27389at2"/>
<dbReference type="InterPro" id="IPR051553">
    <property type="entry name" value="Ran_GTPase-activating"/>
</dbReference>
<dbReference type="InterPro" id="IPR000408">
    <property type="entry name" value="Reg_chr_condens"/>
</dbReference>
<dbReference type="SUPFAM" id="SSF50985">
    <property type="entry name" value="RCC1/BLIP-II"/>
    <property type="match status" value="1"/>
</dbReference>
<dbReference type="Pfam" id="PF00415">
    <property type="entry name" value="RCC1"/>
    <property type="match status" value="2"/>
</dbReference>
<evidence type="ECO:0000256" key="1">
    <source>
        <dbReference type="SAM" id="SignalP"/>
    </source>
</evidence>
<dbReference type="EMBL" id="BJCC01000013">
    <property type="protein sequence ID" value="GCF93871.1"/>
    <property type="molecule type" value="Genomic_DNA"/>
</dbReference>
<keyword evidence="3" id="KW-1185">Reference proteome</keyword>